<evidence type="ECO:0000313" key="2">
    <source>
        <dbReference type="Proteomes" id="UP000236723"/>
    </source>
</evidence>
<sequence length="282" mass="30466">MADVMSGPVTVVGVHGVGNHQAALGPVAAADRIAGWWHNALLAGLQRPHEESGLQVRMAYYADHLRTRTPQGPEELDALDKAAQARVIAWARLLGADEPTVQGWVTAPVRAAISWVANRYGLDHGAVRALVARFFGEVETYFTEPGRRERARIRVAEAITAVHPQVVIAHSLGSVVTYETLWAHELPPIDLLITLGSPLAMPDIVHDRLVPHEGLRRRPPGIGTWINIADPGDIIAIPARGIPARFAGVAADRTNAIGAFDFHRAVRYLKNSATADALTAHL</sequence>
<reference evidence="2" key="1">
    <citation type="submission" date="2016-10" db="EMBL/GenBank/DDBJ databases">
        <authorList>
            <person name="Varghese N."/>
            <person name="Submissions S."/>
        </authorList>
    </citation>
    <scope>NUCLEOTIDE SEQUENCE [LARGE SCALE GENOMIC DNA]</scope>
    <source>
        <strain evidence="2">DSM 43163</strain>
    </source>
</reference>
<dbReference type="SUPFAM" id="SSF53474">
    <property type="entry name" value="alpha/beta-Hydrolases"/>
    <property type="match status" value="1"/>
</dbReference>
<dbReference type="InterPro" id="IPR029058">
    <property type="entry name" value="AB_hydrolase_fold"/>
</dbReference>
<proteinExistence type="predicted"/>
<accession>A0A1H6E996</accession>
<evidence type="ECO:0000313" key="1">
    <source>
        <dbReference type="EMBL" id="SEG94287.1"/>
    </source>
</evidence>
<dbReference type="OrthoDB" id="3483116at2"/>
<gene>
    <name evidence="1" type="ORF">SAMN04489712_14514</name>
</gene>
<dbReference type="EMBL" id="FNVO01000045">
    <property type="protein sequence ID" value="SEG94287.1"/>
    <property type="molecule type" value="Genomic_DNA"/>
</dbReference>
<protein>
    <recommendedName>
        <fullName evidence="3">Serine peptidase</fullName>
    </recommendedName>
</protein>
<evidence type="ECO:0008006" key="3">
    <source>
        <dbReference type="Google" id="ProtNLM"/>
    </source>
</evidence>
<dbReference type="Proteomes" id="UP000236723">
    <property type="component" value="Unassembled WGS sequence"/>
</dbReference>
<organism evidence="1 2">
    <name type="scientific">Thermomonospora echinospora</name>
    <dbReference type="NCBI Taxonomy" id="1992"/>
    <lineage>
        <taxon>Bacteria</taxon>
        <taxon>Bacillati</taxon>
        <taxon>Actinomycetota</taxon>
        <taxon>Actinomycetes</taxon>
        <taxon>Streptosporangiales</taxon>
        <taxon>Thermomonosporaceae</taxon>
        <taxon>Thermomonospora</taxon>
    </lineage>
</organism>
<keyword evidence="2" id="KW-1185">Reference proteome</keyword>
<dbReference type="AlphaFoldDB" id="A0A1H6E996"/>
<dbReference type="RefSeq" id="WP_103944813.1">
    <property type="nucleotide sequence ID" value="NZ_FNVO01000045.1"/>
</dbReference>
<name>A0A1H6E996_9ACTN</name>